<feature type="chain" id="PRO_5045474800" evidence="1">
    <location>
        <begin position="31"/>
        <end position="300"/>
    </location>
</feature>
<dbReference type="Gene3D" id="3.40.190.10">
    <property type="entry name" value="Periplasmic binding protein-like II"/>
    <property type="match status" value="1"/>
</dbReference>
<dbReference type="CDD" id="cd13611">
    <property type="entry name" value="PBP2_YehZ"/>
    <property type="match status" value="1"/>
</dbReference>
<reference evidence="4" key="1">
    <citation type="journal article" date="2019" name="Int. J. Syst. Evol. Microbiol.">
        <title>The Global Catalogue of Microorganisms (GCM) 10K type strain sequencing project: providing services to taxonomists for standard genome sequencing and annotation.</title>
        <authorList>
            <consortium name="The Broad Institute Genomics Platform"/>
            <consortium name="The Broad Institute Genome Sequencing Center for Infectious Disease"/>
            <person name="Wu L."/>
            <person name="Ma J."/>
        </authorList>
    </citation>
    <scope>NUCLEOTIDE SEQUENCE [LARGE SCALE GENOMIC DNA]</scope>
    <source>
        <strain evidence="4">NBRC 102122</strain>
    </source>
</reference>
<evidence type="ECO:0000259" key="2">
    <source>
        <dbReference type="Pfam" id="PF04069"/>
    </source>
</evidence>
<proteinExistence type="predicted"/>
<name>A0ABQ5ZFQ3_9HYPH</name>
<dbReference type="Gene3D" id="3.40.190.120">
    <property type="entry name" value="Osmoprotection protein (prox), domain 2"/>
    <property type="match status" value="1"/>
</dbReference>
<dbReference type="EMBL" id="BSOP01000015">
    <property type="protein sequence ID" value="GLR50584.1"/>
    <property type="molecule type" value="Genomic_DNA"/>
</dbReference>
<feature type="signal peptide" evidence="1">
    <location>
        <begin position="1"/>
        <end position="30"/>
    </location>
</feature>
<keyword evidence="1" id="KW-0732">Signal</keyword>
<dbReference type="Proteomes" id="UP001156702">
    <property type="component" value="Unassembled WGS sequence"/>
</dbReference>
<accession>A0ABQ5ZFQ3</accession>
<dbReference type="Pfam" id="PF04069">
    <property type="entry name" value="OpuAC"/>
    <property type="match status" value="1"/>
</dbReference>
<sequence length="300" mass="32677">MMRIIDNMKTAIQAVLVAGLAMTAAGAAAAQDIKVGGKDFTEQFLLAEMTTQLLQKNGFTVSKRDGMGTNIVRAALENGEVDVYWEYTGTALVNFNKITDRLTPDETYRIVKEKDAERGITWLSPSRANNTYALAIRRDNPKTDGMASLSDLAAAYNAGKDPVMATTAEFPKRQDGLLGLQETYGFEAGRRNIRPMEIGLVFPALQNGDVDLAVVAATDGRIAAMDLVLLDDDRHFFPDYALVPTIRSDVLEANPRLGELLDQLSAKLDDATMQQLNGEIDVRKKSIEEVAAAFLASNGL</sequence>
<dbReference type="SUPFAM" id="SSF53850">
    <property type="entry name" value="Periplasmic binding protein-like II"/>
    <property type="match status" value="1"/>
</dbReference>
<protein>
    <submittedName>
        <fullName evidence="3">Glycine/betaine ABC transporter substrate-binding protein</fullName>
    </submittedName>
</protein>
<dbReference type="InterPro" id="IPR007210">
    <property type="entry name" value="ABC_Gly_betaine_transp_sub-bd"/>
</dbReference>
<gene>
    <name evidence="3" type="ORF">GCM10007923_17910</name>
</gene>
<evidence type="ECO:0000256" key="1">
    <source>
        <dbReference type="SAM" id="SignalP"/>
    </source>
</evidence>
<evidence type="ECO:0000313" key="3">
    <source>
        <dbReference type="EMBL" id="GLR50584.1"/>
    </source>
</evidence>
<comment type="caution">
    <text evidence="3">The sequence shown here is derived from an EMBL/GenBank/DDBJ whole genome shotgun (WGS) entry which is preliminary data.</text>
</comment>
<evidence type="ECO:0000313" key="4">
    <source>
        <dbReference type="Proteomes" id="UP001156702"/>
    </source>
</evidence>
<organism evidence="3 4">
    <name type="scientific">Shinella yambaruensis</name>
    <dbReference type="NCBI Taxonomy" id="415996"/>
    <lineage>
        <taxon>Bacteria</taxon>
        <taxon>Pseudomonadati</taxon>
        <taxon>Pseudomonadota</taxon>
        <taxon>Alphaproteobacteria</taxon>
        <taxon>Hyphomicrobiales</taxon>
        <taxon>Rhizobiaceae</taxon>
        <taxon>Shinella</taxon>
    </lineage>
</organism>
<keyword evidence="4" id="KW-1185">Reference proteome</keyword>
<feature type="domain" description="ABC-type glycine betaine transport system substrate-binding" evidence="2">
    <location>
        <begin position="32"/>
        <end position="296"/>
    </location>
</feature>